<evidence type="ECO:0000313" key="4">
    <source>
        <dbReference type="Proteomes" id="UP000023152"/>
    </source>
</evidence>
<gene>
    <name evidence="3" type="ORF">RFI_13527</name>
</gene>
<feature type="compositionally biased region" description="Polar residues" evidence="1">
    <location>
        <begin position="176"/>
        <end position="190"/>
    </location>
</feature>
<keyword evidence="2" id="KW-0732">Signal</keyword>
<protein>
    <recommendedName>
        <fullName evidence="5">Selenoprotein F/M domain-containing protein</fullName>
    </recommendedName>
</protein>
<evidence type="ECO:0000313" key="3">
    <source>
        <dbReference type="EMBL" id="ETO23652.1"/>
    </source>
</evidence>
<accession>X6NE75</accession>
<feature type="signal peptide" evidence="2">
    <location>
        <begin position="1"/>
        <end position="16"/>
    </location>
</feature>
<keyword evidence="4" id="KW-1185">Reference proteome</keyword>
<organism evidence="3 4">
    <name type="scientific">Reticulomyxa filosa</name>
    <dbReference type="NCBI Taxonomy" id="46433"/>
    <lineage>
        <taxon>Eukaryota</taxon>
        <taxon>Sar</taxon>
        <taxon>Rhizaria</taxon>
        <taxon>Retaria</taxon>
        <taxon>Foraminifera</taxon>
        <taxon>Monothalamids</taxon>
        <taxon>Reticulomyxidae</taxon>
        <taxon>Reticulomyxa</taxon>
    </lineage>
</organism>
<sequence>MSLTIFFLLSIMAVMAFEQNEEFKTRGELRICTNCDYKTNPHLTEVMKFITKDCGLKDDESGVCEMYPELFVRLPSSGLTNIGTYEVSFLKLFDSNEAKMLSDIEDRSAIHEFLLKKKFKVRLSDGDKLNDQKKKEDNTIDEQIKNVIDVDTIKKKFGDMKQQFESMGQKVKEKAQNINKKATDTQSDSNSNDEKIKCEI</sequence>
<evidence type="ECO:0000256" key="2">
    <source>
        <dbReference type="SAM" id="SignalP"/>
    </source>
</evidence>
<feature type="chain" id="PRO_5004975450" description="Selenoprotein F/M domain-containing protein" evidence="2">
    <location>
        <begin position="17"/>
        <end position="200"/>
    </location>
</feature>
<dbReference type="EMBL" id="ASPP01009789">
    <property type="protein sequence ID" value="ETO23652.1"/>
    <property type="molecule type" value="Genomic_DNA"/>
</dbReference>
<dbReference type="AlphaFoldDB" id="X6NE75"/>
<comment type="caution">
    <text evidence="3">The sequence shown here is derived from an EMBL/GenBank/DDBJ whole genome shotgun (WGS) entry which is preliminary data.</text>
</comment>
<dbReference type="Proteomes" id="UP000023152">
    <property type="component" value="Unassembled WGS sequence"/>
</dbReference>
<reference evidence="3 4" key="1">
    <citation type="journal article" date="2013" name="Curr. Biol.">
        <title>The Genome of the Foraminiferan Reticulomyxa filosa.</title>
        <authorList>
            <person name="Glockner G."/>
            <person name="Hulsmann N."/>
            <person name="Schleicher M."/>
            <person name="Noegel A.A."/>
            <person name="Eichinger L."/>
            <person name="Gallinger C."/>
            <person name="Pawlowski J."/>
            <person name="Sierra R."/>
            <person name="Euteneuer U."/>
            <person name="Pillet L."/>
            <person name="Moustafa A."/>
            <person name="Platzer M."/>
            <person name="Groth M."/>
            <person name="Szafranski K."/>
            <person name="Schliwa M."/>
        </authorList>
    </citation>
    <scope>NUCLEOTIDE SEQUENCE [LARGE SCALE GENOMIC DNA]</scope>
</reference>
<feature type="region of interest" description="Disordered" evidence="1">
    <location>
        <begin position="165"/>
        <end position="200"/>
    </location>
</feature>
<evidence type="ECO:0000256" key="1">
    <source>
        <dbReference type="SAM" id="MobiDB-lite"/>
    </source>
</evidence>
<name>X6NE75_RETFI</name>
<proteinExistence type="predicted"/>
<evidence type="ECO:0008006" key="5">
    <source>
        <dbReference type="Google" id="ProtNLM"/>
    </source>
</evidence>